<accession>A0A061A6R6</accession>
<dbReference type="HOGENOM" id="CLU_3173721_0_0_11"/>
<reference evidence="1" key="1">
    <citation type="submission" date="2014-05" db="EMBL/GenBank/DDBJ databases">
        <authorList>
            <person name="Horn Fabian"/>
        </authorList>
    </citation>
    <scope>NUCLEOTIDE SEQUENCE</scope>
</reference>
<dbReference type="EMBL" id="LK022848">
    <property type="protein sequence ID" value="CDR12292.1"/>
    <property type="molecule type" value="Genomic_DNA"/>
</dbReference>
<name>A0A061A6R6_9ACTN</name>
<organism evidence="1">
    <name type="scientific">Streptomyces iranensis</name>
    <dbReference type="NCBI Taxonomy" id="576784"/>
    <lineage>
        <taxon>Bacteria</taxon>
        <taxon>Bacillati</taxon>
        <taxon>Actinomycetota</taxon>
        <taxon>Actinomycetes</taxon>
        <taxon>Kitasatosporales</taxon>
        <taxon>Streptomycetaceae</taxon>
        <taxon>Streptomyces</taxon>
        <taxon>Streptomyces violaceusniger group</taxon>
    </lineage>
</organism>
<sequence>MEYVSSTAFGRALSKECARPGTFLLPAFQWACLRDFMEFLQGVFIAY</sequence>
<dbReference type="AlphaFoldDB" id="A0A061A6R6"/>
<evidence type="ECO:0000313" key="1">
    <source>
        <dbReference type="EMBL" id="CDR12292.1"/>
    </source>
</evidence>
<gene>
    <name evidence="1" type="ORF">SIRAN7588</name>
</gene>
<dbReference type="PATRIC" id="fig|576784.4.peg.7770"/>
<protein>
    <submittedName>
        <fullName evidence="1">Uncharacterized protein</fullName>
    </submittedName>
</protein>
<proteinExistence type="predicted"/>